<evidence type="ECO:0008006" key="6">
    <source>
        <dbReference type="Google" id="ProtNLM"/>
    </source>
</evidence>
<dbReference type="EMBL" id="JAGTUU010000004">
    <property type="protein sequence ID" value="MBS0124866.1"/>
    <property type="molecule type" value="Genomic_DNA"/>
</dbReference>
<evidence type="ECO:0000256" key="3">
    <source>
        <dbReference type="SAM" id="MobiDB-lite"/>
    </source>
</evidence>
<dbReference type="InterPro" id="IPR011049">
    <property type="entry name" value="Serralysin-like_metalloprot_C"/>
</dbReference>
<dbReference type="PANTHER" id="PTHR38340:SF1">
    <property type="entry name" value="S-LAYER PROTEIN"/>
    <property type="match status" value="1"/>
</dbReference>
<dbReference type="InterPro" id="IPR050557">
    <property type="entry name" value="RTX_toxin/Mannuronan_C5-epim"/>
</dbReference>
<dbReference type="Pfam" id="PF00353">
    <property type="entry name" value="HemolysinCabind"/>
    <property type="match status" value="2"/>
</dbReference>
<dbReference type="AlphaFoldDB" id="A0A8J7WFQ3"/>
<dbReference type="RefSeq" id="WP_212536823.1">
    <property type="nucleotide sequence ID" value="NZ_JAGTUU010000004.1"/>
</dbReference>
<dbReference type="GO" id="GO:0005509">
    <property type="term" value="F:calcium ion binding"/>
    <property type="evidence" value="ECO:0007669"/>
    <property type="project" value="InterPro"/>
</dbReference>
<dbReference type="InterPro" id="IPR001343">
    <property type="entry name" value="Hemolysn_Ca-bd"/>
</dbReference>
<reference evidence="4" key="1">
    <citation type="submission" date="2021-04" db="EMBL/GenBank/DDBJ databases">
        <authorList>
            <person name="Yoon J."/>
        </authorList>
    </citation>
    <scope>NUCLEOTIDE SEQUENCE</scope>
    <source>
        <strain evidence="4">KMU-90</strain>
    </source>
</reference>
<dbReference type="Proteomes" id="UP000681356">
    <property type="component" value="Unassembled WGS sequence"/>
</dbReference>
<sequence length="327" mass="32925">MTSLTFKGDQIGEALQFDSNGLTTTVEIGRVWFSATDIVTITFAPGAVNPDGSIPGGSGIVTGLTVTTVEGLVTTFLTDGNGLDVDPDPEKNGADYLYISESPTPGMGGAYAGLQLEKILISDLPLIAATSPIYGNSGFYFPAAQPVTPPSLIGGPGNDVLTGTAGGDRMNGGDGNDFISARGGSDNVRGDRGNDVISAGAGNDTVAGGAGNDRLLGETGRDKLLGGAGNDLLDGGAGRDVLTGGAGGDAFVFGGGDRVTDFDALEGDQILFDAALGLDLSMIAVTFGSASTTIAYAGQTMTLNGVTAPFDLGNAIKFDYEPSLDFI</sequence>
<dbReference type="PRINTS" id="PR00313">
    <property type="entry name" value="CABNDNGRPT"/>
</dbReference>
<accession>A0A8J7WFQ3</accession>
<name>A0A8J7WFQ3_9RHOB</name>
<comment type="subcellular location">
    <subcellularLocation>
        <location evidence="1">Secreted</location>
    </subcellularLocation>
</comment>
<evidence type="ECO:0000256" key="1">
    <source>
        <dbReference type="ARBA" id="ARBA00004613"/>
    </source>
</evidence>
<dbReference type="Gene3D" id="2.150.10.10">
    <property type="entry name" value="Serralysin-like metalloprotease, C-terminal"/>
    <property type="match status" value="2"/>
</dbReference>
<evidence type="ECO:0000256" key="2">
    <source>
        <dbReference type="ARBA" id="ARBA00022525"/>
    </source>
</evidence>
<dbReference type="InterPro" id="IPR018511">
    <property type="entry name" value="Hemolysin-typ_Ca-bd_CS"/>
</dbReference>
<feature type="region of interest" description="Disordered" evidence="3">
    <location>
        <begin position="183"/>
        <end position="212"/>
    </location>
</feature>
<keyword evidence="5" id="KW-1185">Reference proteome</keyword>
<gene>
    <name evidence="4" type="ORF">KB874_12230</name>
</gene>
<dbReference type="PROSITE" id="PS00330">
    <property type="entry name" value="HEMOLYSIN_CALCIUM"/>
    <property type="match status" value="3"/>
</dbReference>
<evidence type="ECO:0000313" key="4">
    <source>
        <dbReference type="EMBL" id="MBS0124866.1"/>
    </source>
</evidence>
<protein>
    <recommendedName>
        <fullName evidence="6">Calcium-binding protein</fullName>
    </recommendedName>
</protein>
<organism evidence="4 5">
    <name type="scientific">Thetidibacter halocola</name>
    <dbReference type="NCBI Taxonomy" id="2827239"/>
    <lineage>
        <taxon>Bacteria</taxon>
        <taxon>Pseudomonadati</taxon>
        <taxon>Pseudomonadota</taxon>
        <taxon>Alphaproteobacteria</taxon>
        <taxon>Rhodobacterales</taxon>
        <taxon>Roseobacteraceae</taxon>
        <taxon>Thetidibacter</taxon>
    </lineage>
</organism>
<keyword evidence="2" id="KW-0964">Secreted</keyword>
<dbReference type="GO" id="GO:0005576">
    <property type="term" value="C:extracellular region"/>
    <property type="evidence" value="ECO:0007669"/>
    <property type="project" value="UniProtKB-SubCell"/>
</dbReference>
<dbReference type="PANTHER" id="PTHR38340">
    <property type="entry name" value="S-LAYER PROTEIN"/>
    <property type="match status" value="1"/>
</dbReference>
<dbReference type="SUPFAM" id="SSF51120">
    <property type="entry name" value="beta-Roll"/>
    <property type="match status" value="1"/>
</dbReference>
<proteinExistence type="predicted"/>
<comment type="caution">
    <text evidence="4">The sequence shown here is derived from an EMBL/GenBank/DDBJ whole genome shotgun (WGS) entry which is preliminary data.</text>
</comment>
<evidence type="ECO:0000313" key="5">
    <source>
        <dbReference type="Proteomes" id="UP000681356"/>
    </source>
</evidence>